<evidence type="ECO:0000313" key="2">
    <source>
        <dbReference type="Proteomes" id="UP000321057"/>
    </source>
</evidence>
<gene>
    <name evidence="1" type="ORF">SGA02_11860</name>
</gene>
<protein>
    <submittedName>
        <fullName evidence="1">Uncharacterized protein</fullName>
    </submittedName>
</protein>
<dbReference type="EMBL" id="BKAX01000003">
    <property type="protein sequence ID" value="GEQ05358.1"/>
    <property type="molecule type" value="Genomic_DNA"/>
</dbReference>
<accession>A0ABQ0Y1U2</accession>
<name>A0ABQ0Y1U2_STAGA</name>
<dbReference type="Proteomes" id="UP000321057">
    <property type="component" value="Unassembled WGS sequence"/>
</dbReference>
<evidence type="ECO:0000313" key="1">
    <source>
        <dbReference type="EMBL" id="GEQ05358.1"/>
    </source>
</evidence>
<reference evidence="1 2" key="1">
    <citation type="submission" date="2019-07" db="EMBL/GenBank/DDBJ databases">
        <title>Whole genome shotgun sequence of Staphylococcus gallinarum NBRC 109767.</title>
        <authorList>
            <person name="Hosoyama A."/>
            <person name="Uohara A."/>
            <person name="Ohji S."/>
            <person name="Ichikawa N."/>
        </authorList>
    </citation>
    <scope>NUCLEOTIDE SEQUENCE [LARGE SCALE GENOMIC DNA]</scope>
    <source>
        <strain evidence="1 2">NBRC 109767</strain>
    </source>
</reference>
<keyword evidence="2" id="KW-1185">Reference proteome</keyword>
<sequence>MVPPKFMNQVILNPCTHYMINAQTRFNLIYKRQTPYFSKSSMWATFNKLNYTLSAYRVLSVKSNSIYSSQKTIFISLIIV</sequence>
<organism evidence="1 2">
    <name type="scientific">Staphylococcus gallinarum</name>
    <dbReference type="NCBI Taxonomy" id="1293"/>
    <lineage>
        <taxon>Bacteria</taxon>
        <taxon>Bacillati</taxon>
        <taxon>Bacillota</taxon>
        <taxon>Bacilli</taxon>
        <taxon>Bacillales</taxon>
        <taxon>Staphylococcaceae</taxon>
        <taxon>Staphylococcus</taxon>
    </lineage>
</organism>
<proteinExistence type="predicted"/>
<comment type="caution">
    <text evidence="1">The sequence shown here is derived from an EMBL/GenBank/DDBJ whole genome shotgun (WGS) entry which is preliminary data.</text>
</comment>